<dbReference type="AlphaFoldDB" id="A0A315XPH9"/>
<evidence type="ECO:0000256" key="1">
    <source>
        <dbReference type="SAM" id="Coils"/>
    </source>
</evidence>
<dbReference type="RefSeq" id="WP_116591450.1">
    <property type="nucleotide sequence ID" value="NZ_MZGS01000016.1"/>
</dbReference>
<organism evidence="2 3">
    <name type="scientific">Methanobrevibacter thaueri</name>
    <dbReference type="NCBI Taxonomy" id="190975"/>
    <lineage>
        <taxon>Archaea</taxon>
        <taxon>Methanobacteriati</taxon>
        <taxon>Methanobacteriota</taxon>
        <taxon>Methanomada group</taxon>
        <taxon>Methanobacteria</taxon>
        <taxon>Methanobacteriales</taxon>
        <taxon>Methanobacteriaceae</taxon>
        <taxon>Methanobrevibacter</taxon>
    </lineage>
</organism>
<gene>
    <name evidence="2" type="ORF">MBBTH_04700</name>
</gene>
<evidence type="ECO:0000313" key="3">
    <source>
        <dbReference type="Proteomes" id="UP000251717"/>
    </source>
</evidence>
<proteinExistence type="predicted"/>
<accession>A0A315XPH9</accession>
<keyword evidence="1" id="KW-0175">Coiled coil</keyword>
<name>A0A315XPH9_9EURY</name>
<sequence>MVENHKTKKSRNILKELENSMVGFIENNRHVRVMGGNMVSIFNILLKNIILPKSKKGTKLTESEIKEIYFRYIYCKTALFTMLQMNAELLEDEMEKLEEDINNLIDLNDINITKKDGKKFCDTPAAISLDFEADYSYLEGR</sequence>
<protein>
    <submittedName>
        <fullName evidence="2">Uncharacterized protein</fullName>
    </submittedName>
</protein>
<dbReference type="Proteomes" id="UP000251717">
    <property type="component" value="Unassembled WGS sequence"/>
</dbReference>
<evidence type="ECO:0000313" key="2">
    <source>
        <dbReference type="EMBL" id="PWB87883.1"/>
    </source>
</evidence>
<comment type="caution">
    <text evidence="2">The sequence shown here is derived from an EMBL/GenBank/DDBJ whole genome shotgun (WGS) entry which is preliminary data.</text>
</comment>
<feature type="coiled-coil region" evidence="1">
    <location>
        <begin position="80"/>
        <end position="107"/>
    </location>
</feature>
<reference evidence="2 3" key="1">
    <citation type="submission" date="2017-03" db="EMBL/GenBank/DDBJ databases">
        <title>Genome sequence of Methanobrevibacter thaueri.</title>
        <authorList>
            <person name="Poehlein A."/>
            <person name="Seedorf H."/>
            <person name="Daniel R."/>
        </authorList>
    </citation>
    <scope>NUCLEOTIDE SEQUENCE [LARGE SCALE GENOMIC DNA]</scope>
    <source>
        <strain evidence="2 3">DSM 11995</strain>
    </source>
</reference>
<keyword evidence="3" id="KW-1185">Reference proteome</keyword>
<dbReference type="EMBL" id="MZGS01000016">
    <property type="protein sequence ID" value="PWB87883.1"/>
    <property type="molecule type" value="Genomic_DNA"/>
</dbReference>